<feature type="region of interest" description="Disordered" evidence="5">
    <location>
        <begin position="2860"/>
        <end position="2914"/>
    </location>
</feature>
<evidence type="ECO:0000313" key="6">
    <source>
        <dbReference type="EMBL" id="CAK9045753.1"/>
    </source>
</evidence>
<feature type="region of interest" description="Disordered" evidence="5">
    <location>
        <begin position="80"/>
        <end position="112"/>
    </location>
</feature>
<keyword evidence="7" id="KW-1185">Reference proteome</keyword>
<dbReference type="SUPFAM" id="SSF88697">
    <property type="entry name" value="PUA domain-like"/>
    <property type="match status" value="1"/>
</dbReference>
<dbReference type="InterPro" id="IPR015947">
    <property type="entry name" value="PUA-like_sf"/>
</dbReference>
<dbReference type="InterPro" id="IPR029063">
    <property type="entry name" value="SAM-dependent_MTases_sf"/>
</dbReference>
<dbReference type="Pfam" id="PF00145">
    <property type="entry name" value="DNA_methylase"/>
    <property type="match status" value="1"/>
</dbReference>
<protein>
    <recommendedName>
        <fullName evidence="8">DNA (cytosine-5-)-methyltransferase</fullName>
    </recommendedName>
</protein>
<feature type="compositionally biased region" description="Basic and acidic residues" evidence="5">
    <location>
        <begin position="209"/>
        <end position="219"/>
    </location>
</feature>
<feature type="region of interest" description="Disordered" evidence="5">
    <location>
        <begin position="1655"/>
        <end position="1675"/>
    </location>
</feature>
<dbReference type="Gene3D" id="2.30.130.30">
    <property type="entry name" value="Hypothetical protein"/>
    <property type="match status" value="1"/>
</dbReference>
<evidence type="ECO:0000256" key="1">
    <source>
        <dbReference type="ARBA" id="ARBA00022603"/>
    </source>
</evidence>
<feature type="region of interest" description="Disordered" evidence="5">
    <location>
        <begin position="1018"/>
        <end position="1082"/>
    </location>
</feature>
<dbReference type="SUPFAM" id="SSF53335">
    <property type="entry name" value="S-adenosyl-L-methionine-dependent methyltransferases"/>
    <property type="match status" value="1"/>
</dbReference>
<organism evidence="6 7">
    <name type="scientific">Durusdinium trenchii</name>
    <dbReference type="NCBI Taxonomy" id="1381693"/>
    <lineage>
        <taxon>Eukaryota</taxon>
        <taxon>Sar</taxon>
        <taxon>Alveolata</taxon>
        <taxon>Dinophyceae</taxon>
        <taxon>Suessiales</taxon>
        <taxon>Symbiodiniaceae</taxon>
        <taxon>Durusdinium</taxon>
    </lineage>
</organism>
<name>A0ABP0M3V1_9DINO</name>
<evidence type="ECO:0000256" key="2">
    <source>
        <dbReference type="ARBA" id="ARBA00022679"/>
    </source>
</evidence>
<feature type="compositionally biased region" description="Basic and acidic residues" evidence="5">
    <location>
        <begin position="2889"/>
        <end position="2914"/>
    </location>
</feature>
<evidence type="ECO:0000313" key="7">
    <source>
        <dbReference type="Proteomes" id="UP001642484"/>
    </source>
</evidence>
<feature type="compositionally biased region" description="Low complexity" evidence="5">
    <location>
        <begin position="2004"/>
        <end position="2015"/>
    </location>
</feature>
<sequence>MESLNQLERAATLTALALNAVVAWDDVTDNLEDQQLRADLGITEGQIDEISAFLRDFFDRVTDFKNDRKAEVTAALEVSPDHERRHLQSAGSSTGGATGVGGRVGRAAKSEPPAAADAYECQVCGRRVGGGQAGHYQHVRSAFHLTWQLWNSGKFDKWQQAKAKGQEMSAALWKSKDAMYPGPQKHGKDDAKKAKRQKADTPPPPPRAQVDRFDDKGPDPDGDSEALLCKMLSQSVLSLAVPPCRQILATVMPLKHALLLHEKWALKIAAGEKEWEIRSRRTALRGRIGLAVTGKQHVIGETSRQLPSLLPKRLISEHVKVCKKSRCRVCQWHEFGQKTAHNPPKWLKLGMSKKHVGLGCTDCALANLSGPWAEFQQSPARLTQHVIRRHESSRSHVAAARKQVSGPDLDELRAMLKHMRQGGSARQGGVASDKKTKMRFALSEAVLAKHRSDLMRARSICLLRDERKGRLLLRFRACLDDLTVTQGVLGLKGVEGSADSIAQVTLRAVTDFWTPCRGLPRDCHSPQIDGPQGTPLACHVKDHVQFLVTDAAPNELLSSEQLRGRRRGAAAAHRAPASEFKNVRVVGRDGAHAATRVLKNPFTSHAFINDIMDEFVSASDSFSQKVRNSSLFAMWWNEEVTGPGSDDANDEGGEPRRKNSANLSAAKRRFGSLLNPLSKLSKNLQAMLNTCQRIEAVRGSGSSWATSILKSFTGRKALAIAMASDAAATVMDFCRFMDTESADIAQINYRAQSFLLAGHALFTEKKVFSLPTYTKTMLDQIQGQPLTVMSSGDAPRQVQVTEQDKAAVLKVFQAGLDEKYIMTIFFKKLSGGPAGKEWMQAAESTLAAEFPDWHILSCFDVFHLEERRASAPPDHLDDCLAKLANCFKVRLPDLKKQYAALLPIATQLYKVGERSNRAAWQAALQQGGRARRTRHCGALLEVLCGYLAWTPSTSGVEQLFSKVKRSPVELTSSMEVTDMRLCVVMGMGDLTQPEEDEILQSGQRIYTAMLKSQLSYRRKPGKRRIDEGVPKGQTRRSTGSQAAWHRARKAAVAKAAEELKTPPRRPPLELPESLAKEESRQRALEKKRKADALGDGYLLPKEITPGLEAYAAKKQKQDLANDKSRGNKFHEYEDLREGDLYLVNDFTAVHRKVRAMAALRGGVILSGGVLEGRPGVKVTFSRGLDLPVAVYVTDEFKREEPGLTLILRHACSNGWQAVGADGLRGSIVRRQGPVVAMPPAGSPKYKTRKFALKAARSVPVQKYDIKQLVVKVNSMAATWRQRLSPHSTPMPKDSFRVASDCTGYGSELIALTLLGLRRRVKCVMSSDSDVDKTVLHGAVARLCGISTTGARHYTDVLARDDLSAPSADLYVAGYPCPSYSQLGKQLGPKDCRGLVTLKGLLYIAAQRPRVVVLEQVAALMTHQKHRKVWEFILKTLNALSYYVQYRVMSPKDYGIPQSRDRLYLFAVVQESLAQELTLPGPRLTASDLHCFLDKDKVGNEVLQLPKYERLLGRAMWLKGYILDVAASERFQCVLTNVSPCLTRTRLKGTVIGFYIPKLKRRLLTSECARLQGLPAQIWRNMAQSCQEERLAPTAAAAALGDAMALNCLMTVLRRALDASGLATLGSRKDYWLNVPAGRSAAEMSSNSATRRRLALTGAGHGDGPGPDDVVSEGDEQRHGNDARHIAVVLSHGDAGQTHGWRWCQEQGRQLAEAKAKATASASSSAGLWRQFGSRRSSGSLSQDNATMHTAGILVMSYSLLALGSSAILGPPSSWPSPTTQTPWRAMAQNLDQLRANLQRLVRHTQWNAHYAVELRLRIHWAWQTIDAADQEMCHDLFHEAQVWVPELAHVGYIAPALIRNFIPGIGLGTNLGKGRAGYYMEIAVGHVLYDDLATDTTPRERRIFWWFVKWSDDWHSVLQDVQRLLPNWNWKFFLAQPTSSSSRHLVLAAADVTMPPKNVSAWRLNNAEKAEVQRRVSLGEDEHAVKRELQEKKAQANEDRKRAAGAIADAAAPKPAAKRAKTTTDGDPVSPPLPGDHSDPTNSAYYKEVQSDIRRILAQFPGMESASPLPLTNDAGTGVQEPFDKSKGEAALLTHEVYRCSIPVWWLSLLSSPTPGVPLSRKRTNDMAEFYYPDGKPSFMTSQTVEVQITNPGLSATPSSLQMVSPEEIVHALLAGCRSDQWAVHKDTWQSVLLSVPCSFLVMPQSGLRVAAFNRRQAVLQQHESMARTGMQTTIEVTHLRSMLEAANPAAQKMNHAQVASELTAMGLKSVVAGRKASADDDDSGSVTGNLIANCQAVSKSVLVSSRCVELLMAFEQDWGTRSPFHKLASLAALAKKPSSAFFREWALESLYDAVANRLIHVTDVSKGSLLGDKHHCGLLPLYETKWKVLTHFFDELLPKSGMQSDDRALLKEKLSDHKSFRESSGDGDVTWMSRLKKSGLGAFELIQSLVYDKKYDNQMRMAAKQGGSPEQVMEFSDVADAWAAVKAQLANEEIERKAAEKLEGAGGDENDNEDAECVESMRKAPNNFPMNSGPYWRAVANQTLRTYITLAVEPKTQDMVTTAVETCPLKDLKAGPVFTHLDLGLLGESMGPDQQPRLRKRFNPDDNLLRKLIHGAMVGRGGQKNSAGECTVPAESEVVLCHISSDRSKMDCRSVFRPESARKDASPDAEEKEVIVAFDDESMRLRKKLSRGCYSLRSTLLFYSKSPLIPDVVPEKQYDSYGSWNTSDMVGFVKALGPSSLWHASREDKVAILSDARAVTPTDAATAKNEAADDGSVMSSQSVFSCQTLPTDLYREVLKAHSCKGVIDLSAGQGQLARAAICDRLPYWGLRLTEAHCKQLEVQLTKFVFDEMRREGSTHYRPECCSGGDDDQQKPPAPKPKPKPTNRPRKEAGGSGKGEADDDKKDSRAGDRQ</sequence>
<keyword evidence="2 4" id="KW-0808">Transferase</keyword>
<feature type="region of interest" description="Disordered" evidence="5">
    <location>
        <begin position="1991"/>
        <end position="2043"/>
    </location>
</feature>
<comment type="similarity">
    <text evidence="4">Belongs to the class I-like SAM-binding methyltransferase superfamily. C5-methyltransferase family.</text>
</comment>
<gene>
    <name evidence="6" type="ORF">CCMP2556_LOCUS23851</name>
</gene>
<evidence type="ECO:0008006" key="8">
    <source>
        <dbReference type="Google" id="ProtNLM"/>
    </source>
</evidence>
<evidence type="ECO:0000256" key="4">
    <source>
        <dbReference type="PROSITE-ProRule" id="PRU01016"/>
    </source>
</evidence>
<feature type="region of interest" description="Disordered" evidence="5">
    <location>
        <begin position="178"/>
        <end position="221"/>
    </location>
</feature>
<feature type="active site" evidence="4">
    <location>
        <position position="1376"/>
    </location>
</feature>
<dbReference type="Gene3D" id="3.40.50.150">
    <property type="entry name" value="Vaccinia Virus protein VP39"/>
    <property type="match status" value="1"/>
</dbReference>
<feature type="compositionally biased region" description="Basic and acidic residues" evidence="5">
    <location>
        <begin position="1991"/>
        <end position="2002"/>
    </location>
</feature>
<keyword evidence="3 4" id="KW-0949">S-adenosyl-L-methionine</keyword>
<evidence type="ECO:0000256" key="5">
    <source>
        <dbReference type="SAM" id="MobiDB-lite"/>
    </source>
</evidence>
<keyword evidence="1 4" id="KW-0489">Methyltransferase</keyword>
<comment type="caution">
    <text evidence="6">The sequence shown here is derived from an EMBL/GenBank/DDBJ whole genome shotgun (WGS) entry which is preliminary data.</text>
</comment>
<evidence type="ECO:0000256" key="3">
    <source>
        <dbReference type="ARBA" id="ARBA00022691"/>
    </source>
</evidence>
<dbReference type="PROSITE" id="PS51679">
    <property type="entry name" value="SAM_MT_C5"/>
    <property type="match status" value="1"/>
</dbReference>
<dbReference type="Proteomes" id="UP001642484">
    <property type="component" value="Unassembled WGS sequence"/>
</dbReference>
<feature type="compositionally biased region" description="Gly residues" evidence="5">
    <location>
        <begin position="93"/>
        <end position="104"/>
    </location>
</feature>
<dbReference type="PANTHER" id="PTHR46098:SF1">
    <property type="entry name" value="TRNA (CYTOSINE(38)-C(5))-METHYLTRANSFERASE"/>
    <property type="match status" value="1"/>
</dbReference>
<dbReference type="InterPro" id="IPR001525">
    <property type="entry name" value="C5_MeTfrase"/>
</dbReference>
<dbReference type="InterPro" id="IPR050750">
    <property type="entry name" value="C5-MTase"/>
</dbReference>
<accession>A0ABP0M3V1</accession>
<dbReference type="EMBL" id="CAXAMN010015446">
    <property type="protein sequence ID" value="CAK9045753.1"/>
    <property type="molecule type" value="Genomic_DNA"/>
</dbReference>
<dbReference type="PANTHER" id="PTHR46098">
    <property type="entry name" value="TRNA (CYTOSINE(38)-C(5))-METHYLTRANSFERASE"/>
    <property type="match status" value="1"/>
</dbReference>
<reference evidence="6 7" key="1">
    <citation type="submission" date="2024-02" db="EMBL/GenBank/DDBJ databases">
        <authorList>
            <person name="Chen Y."/>
            <person name="Shah S."/>
            <person name="Dougan E. K."/>
            <person name="Thang M."/>
            <person name="Chan C."/>
        </authorList>
    </citation>
    <scope>NUCLEOTIDE SEQUENCE [LARGE SCALE GENOMIC DNA]</scope>
</reference>
<proteinExistence type="inferred from homology"/>